<dbReference type="GeneID" id="38116337"/>
<dbReference type="EMBL" id="PVWQ01000006">
    <property type="protein sequence ID" value="RDW79115.1"/>
    <property type="molecule type" value="Genomic_DNA"/>
</dbReference>
<comment type="caution">
    <text evidence="2">The sequence shown here is derived from an EMBL/GenBank/DDBJ whole genome shotgun (WGS) entry which is preliminary data.</text>
</comment>
<keyword evidence="3" id="KW-1185">Reference proteome</keyword>
<dbReference type="Proteomes" id="UP000256690">
    <property type="component" value="Unassembled WGS sequence"/>
</dbReference>
<dbReference type="RefSeq" id="XP_026603815.1">
    <property type="nucleotide sequence ID" value="XM_026747983.1"/>
</dbReference>
<name>A0A3D8RYK2_9EURO</name>
<proteinExistence type="predicted"/>
<feature type="region of interest" description="Disordered" evidence="1">
    <location>
        <begin position="1"/>
        <end position="56"/>
    </location>
</feature>
<organism evidence="2 3">
    <name type="scientific">Aspergillus mulundensis</name>
    <dbReference type="NCBI Taxonomy" id="1810919"/>
    <lineage>
        <taxon>Eukaryota</taxon>
        <taxon>Fungi</taxon>
        <taxon>Dikarya</taxon>
        <taxon>Ascomycota</taxon>
        <taxon>Pezizomycotina</taxon>
        <taxon>Eurotiomycetes</taxon>
        <taxon>Eurotiomycetidae</taxon>
        <taxon>Eurotiales</taxon>
        <taxon>Aspergillaceae</taxon>
        <taxon>Aspergillus</taxon>
        <taxon>Aspergillus subgen. Nidulantes</taxon>
    </lineage>
</organism>
<protein>
    <submittedName>
        <fullName evidence="2">Uncharacterized protein</fullName>
    </submittedName>
</protein>
<dbReference type="AlphaFoldDB" id="A0A3D8RYK2"/>
<sequence>MSATNHRPFDGLVSPLPPTPSTGSRPMSISPSPSPHPRANQPLHIPPSGNPTAQPGLAISEIGQMSFATGTLLGVLTIPSLTLIEPTPSHPASTFHPVRMTDLETGAFGHAASVVPPVPGGIGIGVWWSDMAGGDLLWGVGRVVSVQRMQVPIVLAAPVVEEGERMYRMPLTEEEVEEEYELGDGGCQVEILYARDEGDGTRGALGFR</sequence>
<gene>
    <name evidence="2" type="ORF">DSM5745_05967</name>
</gene>
<evidence type="ECO:0000256" key="1">
    <source>
        <dbReference type="SAM" id="MobiDB-lite"/>
    </source>
</evidence>
<evidence type="ECO:0000313" key="3">
    <source>
        <dbReference type="Proteomes" id="UP000256690"/>
    </source>
</evidence>
<evidence type="ECO:0000313" key="2">
    <source>
        <dbReference type="EMBL" id="RDW79115.1"/>
    </source>
</evidence>
<accession>A0A3D8RYK2</accession>
<reference evidence="2 3" key="1">
    <citation type="journal article" date="2018" name="IMA Fungus">
        <title>IMA Genome-F 9: Draft genome sequence of Annulohypoxylon stygium, Aspergillus mulundensis, Berkeleyomyces basicola (syn. Thielaviopsis basicola), Ceratocystis smalleyi, two Cercospora beticola strains, Coleophoma cylindrospora, Fusarium fracticaudum, Phialophora cf. hyalina, and Morchella septimelata.</title>
        <authorList>
            <person name="Wingfield B.D."/>
            <person name="Bills G.F."/>
            <person name="Dong Y."/>
            <person name="Huang W."/>
            <person name="Nel W.J."/>
            <person name="Swalarsk-Parry B.S."/>
            <person name="Vaghefi N."/>
            <person name="Wilken P.M."/>
            <person name="An Z."/>
            <person name="de Beer Z.W."/>
            <person name="De Vos L."/>
            <person name="Chen L."/>
            <person name="Duong T.A."/>
            <person name="Gao Y."/>
            <person name="Hammerbacher A."/>
            <person name="Kikkert J.R."/>
            <person name="Li Y."/>
            <person name="Li H."/>
            <person name="Li K."/>
            <person name="Li Q."/>
            <person name="Liu X."/>
            <person name="Ma X."/>
            <person name="Naidoo K."/>
            <person name="Pethybridge S.J."/>
            <person name="Sun J."/>
            <person name="Steenkamp E.T."/>
            <person name="van der Nest M.A."/>
            <person name="van Wyk S."/>
            <person name="Wingfield M.J."/>
            <person name="Xiong C."/>
            <person name="Yue Q."/>
            <person name="Zhang X."/>
        </authorList>
    </citation>
    <scope>NUCLEOTIDE SEQUENCE [LARGE SCALE GENOMIC DNA]</scope>
    <source>
        <strain evidence="2 3">DSM 5745</strain>
    </source>
</reference>